<evidence type="ECO:0000313" key="12">
    <source>
        <dbReference type="Proteomes" id="UP000076420"/>
    </source>
</evidence>
<evidence type="ECO:0000256" key="2">
    <source>
        <dbReference type="ARBA" id="ARBA00008699"/>
    </source>
</evidence>
<dbReference type="OMA" id="NDSEMIP"/>
<reference evidence="11" key="1">
    <citation type="submission" date="2020-05" db="UniProtKB">
        <authorList>
            <consortium name="EnsemblMetazoa"/>
        </authorList>
    </citation>
    <scope>IDENTIFICATION</scope>
    <source>
        <strain evidence="11">BB02</strain>
    </source>
</reference>
<organism evidence="11 12">
    <name type="scientific">Biomphalaria glabrata</name>
    <name type="common">Bloodfluke planorb</name>
    <name type="synonym">Freshwater snail</name>
    <dbReference type="NCBI Taxonomy" id="6526"/>
    <lineage>
        <taxon>Eukaryota</taxon>
        <taxon>Metazoa</taxon>
        <taxon>Spiralia</taxon>
        <taxon>Lophotrochozoa</taxon>
        <taxon>Mollusca</taxon>
        <taxon>Gastropoda</taxon>
        <taxon>Heterobranchia</taxon>
        <taxon>Euthyneura</taxon>
        <taxon>Panpulmonata</taxon>
        <taxon>Hygrophila</taxon>
        <taxon>Lymnaeoidea</taxon>
        <taxon>Planorbidae</taxon>
        <taxon>Biomphalaria</taxon>
    </lineage>
</organism>
<evidence type="ECO:0000256" key="9">
    <source>
        <dbReference type="ARBA" id="ARBA00030608"/>
    </source>
</evidence>
<evidence type="ECO:0000256" key="5">
    <source>
        <dbReference type="ARBA" id="ARBA00022792"/>
    </source>
</evidence>
<evidence type="ECO:0000256" key="10">
    <source>
        <dbReference type="ARBA" id="ARBA00031497"/>
    </source>
</evidence>
<dbReference type="EnsemblMetazoa" id="BGLB040021-RA">
    <property type="protein sequence ID" value="BGLB040021-PA"/>
    <property type="gene ID" value="BGLB040021"/>
</dbReference>
<dbReference type="PANTHER" id="PTHR21382:SF1">
    <property type="entry name" value="NADH DEHYDROGENASE [UBIQUINONE] 1 ALPHA SUBCOMPLEX SUBUNIT 11"/>
    <property type="match status" value="1"/>
</dbReference>
<keyword evidence="7" id="KW-0496">Mitochondrion</keyword>
<evidence type="ECO:0000313" key="14">
    <source>
        <dbReference type="RefSeq" id="XP_013076694.1"/>
    </source>
</evidence>
<dbReference type="InterPro" id="IPR039205">
    <property type="entry name" value="NDUFA11"/>
</dbReference>
<dbReference type="GeneID" id="106062925"/>
<dbReference type="Proteomes" id="UP001165740">
    <property type="component" value="Chromosome 5"/>
</dbReference>
<comment type="subcellular location">
    <subcellularLocation>
        <location evidence="1">Mitochondrion inner membrane</location>
        <topology evidence="1">Multi-pass membrane protein</topology>
        <orientation evidence="1">Matrix side</orientation>
    </subcellularLocation>
</comment>
<gene>
    <name evidence="11" type="primary">106062925</name>
    <name evidence="14" type="synonym">LOC106062925</name>
</gene>
<dbReference type="RefSeq" id="XP_013076694.1">
    <property type="nucleotide sequence ID" value="XM_013221240.2"/>
</dbReference>
<accession>A0A2C9M985</accession>
<dbReference type="PANTHER" id="PTHR21382">
    <property type="entry name" value="NADH-UBIQUINONE OXIDOREDUCTASE SUBUNIT"/>
    <property type="match status" value="1"/>
</dbReference>
<dbReference type="Proteomes" id="UP000076420">
    <property type="component" value="Unassembled WGS sequence"/>
</dbReference>
<sequence length="199" mass="21999">MQSEPRYNTDISTEHFFKYREKPRPRLLSKLVIGSDRDVIQRVVDGSKAGAFFAAASAAMVYTLEPKGQTLTVSRGIERIVKHSPPFFISGLTYGLAVGMSAKIRNKDGPLNHIIGGIASGTMFGSWYKSPAVGVTVSIVLATLGGVYKAAVDGNYLALAYPRRPRVLNMYKMGWLTERPDQEGIQDADKDDVYKYYKP</sequence>
<keyword evidence="8" id="KW-0472">Membrane</keyword>
<dbReference type="GO" id="GO:0006120">
    <property type="term" value="P:mitochondrial electron transport, NADH to ubiquinone"/>
    <property type="evidence" value="ECO:0007669"/>
    <property type="project" value="InterPro"/>
</dbReference>
<dbReference type="OrthoDB" id="6083139at2759"/>
<dbReference type="VEuPathDB" id="VectorBase:BGLB040021"/>
<comment type="similarity">
    <text evidence="2">Belongs to the complex I NDUFA11 subunit family.</text>
</comment>
<dbReference type="KEGG" id="bgt:106062925"/>
<keyword evidence="4" id="KW-0812">Transmembrane</keyword>
<keyword evidence="5" id="KW-0999">Mitochondrion inner membrane</keyword>
<dbReference type="VEuPathDB" id="VectorBase:BGLAX_032853"/>
<proteinExistence type="inferred from homology"/>
<evidence type="ECO:0000256" key="1">
    <source>
        <dbReference type="ARBA" id="ARBA00004292"/>
    </source>
</evidence>
<evidence type="ECO:0000256" key="3">
    <source>
        <dbReference type="ARBA" id="ARBA00018191"/>
    </source>
</evidence>
<reference evidence="14" key="2">
    <citation type="submission" date="2025-04" db="UniProtKB">
        <authorList>
            <consortium name="RefSeq"/>
        </authorList>
    </citation>
    <scope>IDENTIFICATION</scope>
</reference>
<evidence type="ECO:0000256" key="7">
    <source>
        <dbReference type="ARBA" id="ARBA00023128"/>
    </source>
</evidence>
<evidence type="ECO:0000313" key="13">
    <source>
        <dbReference type="Proteomes" id="UP001165740"/>
    </source>
</evidence>
<evidence type="ECO:0000256" key="6">
    <source>
        <dbReference type="ARBA" id="ARBA00022989"/>
    </source>
</evidence>
<evidence type="ECO:0000256" key="8">
    <source>
        <dbReference type="ARBA" id="ARBA00023136"/>
    </source>
</evidence>
<protein>
    <recommendedName>
        <fullName evidence="3">NADH dehydrogenase [ubiquinone] 1 alpha subcomplex subunit 11</fullName>
    </recommendedName>
    <alternativeName>
        <fullName evidence="9">Complex I-B14.7</fullName>
    </alternativeName>
    <alternativeName>
        <fullName evidence="10">NADH-ubiquinone oxidoreductase subunit B14.7</fullName>
    </alternativeName>
</protein>
<name>A0A2C9M985_BIOGL</name>
<keyword evidence="6" id="KW-1133">Transmembrane helix</keyword>
<dbReference type="GO" id="GO:0045271">
    <property type="term" value="C:respiratory chain complex I"/>
    <property type="evidence" value="ECO:0007669"/>
    <property type="project" value="InterPro"/>
</dbReference>
<dbReference type="GO" id="GO:0005743">
    <property type="term" value="C:mitochondrial inner membrane"/>
    <property type="evidence" value="ECO:0007669"/>
    <property type="project" value="UniProtKB-SubCell"/>
</dbReference>
<evidence type="ECO:0000313" key="11">
    <source>
        <dbReference type="EnsemblMetazoa" id="BGLB040021-PA"/>
    </source>
</evidence>
<keyword evidence="13" id="KW-1185">Reference proteome</keyword>
<evidence type="ECO:0000256" key="4">
    <source>
        <dbReference type="ARBA" id="ARBA00022692"/>
    </source>
</evidence>
<dbReference type="AlphaFoldDB" id="A0A2C9M985"/>
<dbReference type="STRING" id="6526.A0A2C9M985"/>